<dbReference type="CDD" id="cd04301">
    <property type="entry name" value="NAT_SF"/>
    <property type="match status" value="1"/>
</dbReference>
<organism evidence="3 4">
    <name type="scientific">Alteromonas pelagimontana</name>
    <dbReference type="NCBI Taxonomy" id="1858656"/>
    <lineage>
        <taxon>Bacteria</taxon>
        <taxon>Pseudomonadati</taxon>
        <taxon>Pseudomonadota</taxon>
        <taxon>Gammaproteobacteria</taxon>
        <taxon>Alteromonadales</taxon>
        <taxon>Alteromonadaceae</taxon>
        <taxon>Alteromonas/Salinimonas group</taxon>
        <taxon>Alteromonas</taxon>
    </lineage>
</organism>
<dbReference type="InterPro" id="IPR000182">
    <property type="entry name" value="GNAT_dom"/>
</dbReference>
<dbReference type="Proteomes" id="UP000219285">
    <property type="component" value="Chromosome"/>
</dbReference>
<dbReference type="KEGG" id="apel:CA267_008855"/>
<proteinExistence type="predicted"/>
<reference evidence="4" key="1">
    <citation type="submission" date="2014-12" db="EMBL/GenBank/DDBJ databases">
        <title>Complete genome sequence of a multi-drug resistant Klebsiella pneumoniae.</title>
        <authorList>
            <person name="Hua X."/>
            <person name="Chen Q."/>
            <person name="Li X."/>
            <person name="Feng Y."/>
            <person name="Ruan Z."/>
            <person name="Yu Y."/>
        </authorList>
    </citation>
    <scope>NUCLEOTIDE SEQUENCE [LARGE SCALE GENOMIC DNA]</scope>
    <source>
        <strain evidence="4">5.12</strain>
    </source>
</reference>
<dbReference type="PROSITE" id="PS51186">
    <property type="entry name" value="GNAT"/>
    <property type="match status" value="1"/>
</dbReference>
<gene>
    <name evidence="3" type="ORF">CA267_008855</name>
</gene>
<dbReference type="OrthoDB" id="1431064at2"/>
<dbReference type="InterPro" id="IPR016181">
    <property type="entry name" value="Acyl_CoA_acyltransferase"/>
</dbReference>
<protein>
    <submittedName>
        <fullName evidence="3">GNAT family N-acetyltransferase</fullName>
    </submittedName>
</protein>
<keyword evidence="1 3" id="KW-0808">Transferase</keyword>
<name>A0A6M4MI35_9ALTE</name>
<accession>A0A6M4MI35</accession>
<evidence type="ECO:0000256" key="1">
    <source>
        <dbReference type="ARBA" id="ARBA00022679"/>
    </source>
</evidence>
<reference evidence="3 4" key="2">
    <citation type="submission" date="2020-04" db="EMBL/GenBank/DDBJ databases">
        <title>Complete genome sequence of Alteromonas pelagimontana 5.12T.</title>
        <authorList>
            <person name="Sinha R.K."/>
            <person name="Krishnan K.P."/>
            <person name="Kurian J.P."/>
        </authorList>
    </citation>
    <scope>NUCLEOTIDE SEQUENCE [LARGE SCALE GENOMIC DNA]</scope>
    <source>
        <strain evidence="3 4">5.12</strain>
    </source>
</reference>
<evidence type="ECO:0000313" key="3">
    <source>
        <dbReference type="EMBL" id="QJR82799.1"/>
    </source>
</evidence>
<dbReference type="PANTHER" id="PTHR13947:SF37">
    <property type="entry name" value="LD18367P"/>
    <property type="match status" value="1"/>
</dbReference>
<dbReference type="Gene3D" id="3.40.630.30">
    <property type="match status" value="1"/>
</dbReference>
<feature type="domain" description="N-acetyltransferase" evidence="2">
    <location>
        <begin position="1"/>
        <end position="132"/>
    </location>
</feature>
<evidence type="ECO:0000259" key="2">
    <source>
        <dbReference type="PROSITE" id="PS51186"/>
    </source>
</evidence>
<dbReference type="Pfam" id="PF13508">
    <property type="entry name" value="Acetyltransf_7"/>
    <property type="match status" value="1"/>
</dbReference>
<dbReference type="EMBL" id="CP052766">
    <property type="protein sequence ID" value="QJR82799.1"/>
    <property type="molecule type" value="Genomic_DNA"/>
</dbReference>
<dbReference type="PANTHER" id="PTHR13947">
    <property type="entry name" value="GNAT FAMILY N-ACETYLTRANSFERASE"/>
    <property type="match status" value="1"/>
</dbReference>
<dbReference type="AlphaFoldDB" id="A0A6M4MI35"/>
<dbReference type="GO" id="GO:0008080">
    <property type="term" value="F:N-acetyltransferase activity"/>
    <property type="evidence" value="ECO:0007669"/>
    <property type="project" value="InterPro"/>
</dbReference>
<dbReference type="InterPro" id="IPR050769">
    <property type="entry name" value="NAT_camello-type"/>
</dbReference>
<evidence type="ECO:0000313" key="4">
    <source>
        <dbReference type="Proteomes" id="UP000219285"/>
    </source>
</evidence>
<sequence>MFTLEPVDEKVISDPQTYIIDNEGYIWFAQHPEFGIVGTCALMKKDEGIYELTKMGVSEHARGKKIGEQLLRHVLEEAPKIAYNTLFLLTNSRCEPAIHLYEKLGFAHDGQILQQFGGGYARCNVAMRYCRF</sequence>
<keyword evidence="4" id="KW-1185">Reference proteome</keyword>
<dbReference type="SUPFAM" id="SSF55729">
    <property type="entry name" value="Acyl-CoA N-acyltransferases (Nat)"/>
    <property type="match status" value="1"/>
</dbReference>